<dbReference type="InterPro" id="IPR036259">
    <property type="entry name" value="MFS_trans_sf"/>
</dbReference>
<proteinExistence type="predicted"/>
<feature type="transmembrane region" description="Helical" evidence="6">
    <location>
        <begin position="226"/>
        <end position="248"/>
    </location>
</feature>
<dbReference type="SUPFAM" id="SSF103473">
    <property type="entry name" value="MFS general substrate transporter"/>
    <property type="match status" value="2"/>
</dbReference>
<accession>A0A8H7Y135</accession>
<evidence type="ECO:0000256" key="5">
    <source>
        <dbReference type="ARBA" id="ARBA00023136"/>
    </source>
</evidence>
<keyword evidence="3 6" id="KW-0812">Transmembrane</keyword>
<reference evidence="7" key="1">
    <citation type="submission" date="2021-02" db="EMBL/GenBank/DDBJ databases">
        <title>Psilocybe cubensis genome.</title>
        <authorList>
            <person name="Mckernan K.J."/>
            <person name="Crawford S."/>
            <person name="Trippe A."/>
            <person name="Kane L.T."/>
            <person name="Mclaughlin S."/>
        </authorList>
    </citation>
    <scope>NUCLEOTIDE SEQUENCE [LARGE SCALE GENOMIC DNA]</scope>
    <source>
        <strain evidence="7">MGC-MH-2018</strain>
    </source>
</reference>
<dbReference type="EMBL" id="JAFIQS010000003">
    <property type="protein sequence ID" value="KAG5171566.1"/>
    <property type="molecule type" value="Genomic_DNA"/>
</dbReference>
<dbReference type="AlphaFoldDB" id="A0A8H7Y135"/>
<feature type="transmembrane region" description="Helical" evidence="6">
    <location>
        <begin position="467"/>
        <end position="489"/>
    </location>
</feature>
<evidence type="ECO:0000256" key="3">
    <source>
        <dbReference type="ARBA" id="ARBA00022692"/>
    </source>
</evidence>
<feature type="transmembrane region" description="Helical" evidence="6">
    <location>
        <begin position="166"/>
        <end position="187"/>
    </location>
</feature>
<gene>
    <name evidence="7" type="ORF">JR316_003653</name>
</gene>
<feature type="transmembrane region" description="Helical" evidence="6">
    <location>
        <begin position="424"/>
        <end position="446"/>
    </location>
</feature>
<keyword evidence="4 6" id="KW-1133">Transmembrane helix</keyword>
<comment type="subcellular location">
    <subcellularLocation>
        <location evidence="1">Membrane</location>
        <topology evidence="1">Multi-pass membrane protein</topology>
    </subcellularLocation>
</comment>
<comment type="caution">
    <text evidence="7">The sequence shown here is derived from an EMBL/GenBank/DDBJ whole genome shotgun (WGS) entry which is preliminary data.</text>
</comment>
<organism evidence="7">
    <name type="scientific">Psilocybe cubensis</name>
    <name type="common">Psychedelic mushroom</name>
    <name type="synonym">Stropharia cubensis</name>
    <dbReference type="NCBI Taxonomy" id="181762"/>
    <lineage>
        <taxon>Eukaryota</taxon>
        <taxon>Fungi</taxon>
        <taxon>Dikarya</taxon>
        <taxon>Basidiomycota</taxon>
        <taxon>Agaricomycotina</taxon>
        <taxon>Agaricomycetes</taxon>
        <taxon>Agaricomycetidae</taxon>
        <taxon>Agaricales</taxon>
        <taxon>Agaricineae</taxon>
        <taxon>Strophariaceae</taxon>
        <taxon>Psilocybe</taxon>
    </lineage>
</organism>
<name>A0A8H7Y135_PSICU</name>
<keyword evidence="5 6" id="KW-0472">Membrane</keyword>
<evidence type="ECO:0000256" key="2">
    <source>
        <dbReference type="ARBA" id="ARBA00022448"/>
    </source>
</evidence>
<feature type="transmembrane region" description="Helical" evidence="6">
    <location>
        <begin position="495"/>
        <end position="517"/>
    </location>
</feature>
<evidence type="ECO:0000256" key="6">
    <source>
        <dbReference type="SAM" id="Phobius"/>
    </source>
</evidence>
<feature type="transmembrane region" description="Helical" evidence="6">
    <location>
        <begin position="383"/>
        <end position="404"/>
    </location>
</feature>
<feature type="transmembrane region" description="Helical" evidence="6">
    <location>
        <begin position="99"/>
        <end position="124"/>
    </location>
</feature>
<feature type="transmembrane region" description="Helical" evidence="6">
    <location>
        <begin position="64"/>
        <end position="87"/>
    </location>
</feature>
<evidence type="ECO:0000256" key="4">
    <source>
        <dbReference type="ARBA" id="ARBA00022989"/>
    </source>
</evidence>
<evidence type="ECO:0000256" key="1">
    <source>
        <dbReference type="ARBA" id="ARBA00004141"/>
    </source>
</evidence>
<keyword evidence="2" id="KW-0813">Transport</keyword>
<feature type="transmembrane region" description="Helical" evidence="6">
    <location>
        <begin position="310"/>
        <end position="340"/>
    </location>
</feature>
<evidence type="ECO:0000313" key="7">
    <source>
        <dbReference type="EMBL" id="KAG5171566.1"/>
    </source>
</evidence>
<dbReference type="PANTHER" id="PTHR23504">
    <property type="entry name" value="MAJOR FACILITATOR SUPERFAMILY DOMAIN-CONTAINING PROTEIN 10"/>
    <property type="match status" value="1"/>
</dbReference>
<protein>
    <submittedName>
        <fullName evidence="7">Uncharacterized protein</fullName>
    </submittedName>
</protein>
<sequence>MDQHTPLLDQNLPAQAPATATAPAGQLALLCAVRFIDPLTFTQIFPYINQFLSHLHLIEHQSQIGFYSGLVESTFAFFQLCSIYQWAHLSDSIGRRPVILAGTFGLAVATVFLGFAASLPAILLSRSLGQRPSLTVATAPRLNSGLPPFFTPSWVNLQTPQIKQPLFQFTVCFGPWATLLGIPFPFFPGPTNATSPTSPLIGGALADPAAQFPGVFDYPFFRDYPYFLPCFVTGMFALLVGVLVACYLEETLPSKRAGRNHSVLQESPSTVESTSPQVSSQVRFQPHLDAAGLNDAPPPMTMAQLLRIPVIRALTFSGVALCFTATAFDALFVLFCYTPIHLGGLSFSASHIGYSLAVAGTSSILIQISCLPTLLTHINHAKLYNICMFFWPAAYLALPFLNVIARRGSLGHNEDKNLLPSALYAVWILIIAIMIMSRIGCLAYSISLVLVKQNAPSPSDLGKTNAIVLWGMCFARAFAPAFVSSIFAVSIDMHIFGGFLWLVIMVIISFAGCVISLSISHSEGYIDDNVVNARLD</sequence>
<feature type="transmembrane region" description="Helical" evidence="6">
    <location>
        <begin position="352"/>
        <end position="371"/>
    </location>
</feature>
<dbReference type="GO" id="GO:0016020">
    <property type="term" value="C:membrane"/>
    <property type="evidence" value="ECO:0007669"/>
    <property type="project" value="UniProtKB-SubCell"/>
</dbReference>
<dbReference type="PANTHER" id="PTHR23504:SF15">
    <property type="entry name" value="MAJOR FACILITATOR SUPERFAMILY (MFS) PROFILE DOMAIN-CONTAINING PROTEIN"/>
    <property type="match status" value="1"/>
</dbReference>
<dbReference type="Gene3D" id="1.20.1250.20">
    <property type="entry name" value="MFS general substrate transporter like domains"/>
    <property type="match status" value="1"/>
</dbReference>